<dbReference type="InterPro" id="IPR052732">
    <property type="entry name" value="Cell-binding_unc_protein"/>
</dbReference>
<name>A0ABU1NEP5_9BURK</name>
<protein>
    <submittedName>
        <fullName evidence="1">Aminoglycoside phosphotransferase family enzyme/predicted kinase</fullName>
    </submittedName>
</protein>
<reference evidence="1 2" key="1">
    <citation type="submission" date="2023-07" db="EMBL/GenBank/DDBJ databases">
        <title>Sorghum-associated microbial communities from plants grown in Nebraska, USA.</title>
        <authorList>
            <person name="Schachtman D."/>
        </authorList>
    </citation>
    <scope>NUCLEOTIDE SEQUENCE [LARGE SCALE GENOMIC DNA]</scope>
    <source>
        <strain evidence="1 2">DS1781</strain>
    </source>
</reference>
<dbReference type="SUPFAM" id="SSF56112">
    <property type="entry name" value="Protein kinase-like (PK-like)"/>
    <property type="match status" value="1"/>
</dbReference>
<dbReference type="PANTHER" id="PTHR43883:SF1">
    <property type="entry name" value="GLUCONOKINASE"/>
    <property type="match status" value="1"/>
</dbReference>
<proteinExistence type="predicted"/>
<dbReference type="GO" id="GO:0016301">
    <property type="term" value="F:kinase activity"/>
    <property type="evidence" value="ECO:0007669"/>
    <property type="project" value="UniProtKB-KW"/>
</dbReference>
<dbReference type="SUPFAM" id="SSF52540">
    <property type="entry name" value="P-loop containing nucleoside triphosphate hydrolases"/>
    <property type="match status" value="1"/>
</dbReference>
<dbReference type="EMBL" id="JAVDRF010000004">
    <property type="protein sequence ID" value="MDR6536767.1"/>
    <property type="molecule type" value="Genomic_DNA"/>
</dbReference>
<dbReference type="Proteomes" id="UP001184230">
    <property type="component" value="Unassembled WGS sequence"/>
</dbReference>
<dbReference type="Gene3D" id="3.90.1200.10">
    <property type="match status" value="1"/>
</dbReference>
<keyword evidence="1" id="KW-0418">Kinase</keyword>
<dbReference type="PANTHER" id="PTHR43883">
    <property type="entry name" value="SLR0207 PROTEIN"/>
    <property type="match status" value="1"/>
</dbReference>
<organism evidence="1 2">
    <name type="scientific">Variovorax soli</name>
    <dbReference type="NCBI Taxonomy" id="376815"/>
    <lineage>
        <taxon>Bacteria</taxon>
        <taxon>Pseudomonadati</taxon>
        <taxon>Pseudomonadota</taxon>
        <taxon>Betaproteobacteria</taxon>
        <taxon>Burkholderiales</taxon>
        <taxon>Comamonadaceae</taxon>
        <taxon>Variovorax</taxon>
    </lineage>
</organism>
<gene>
    <name evidence="1" type="ORF">J2739_002540</name>
</gene>
<comment type="caution">
    <text evidence="1">The sequence shown here is derived from an EMBL/GenBank/DDBJ whole genome shotgun (WGS) entry which is preliminary data.</text>
</comment>
<dbReference type="Gene3D" id="3.40.50.300">
    <property type="entry name" value="P-loop containing nucleotide triphosphate hydrolases"/>
    <property type="match status" value="1"/>
</dbReference>
<dbReference type="InterPro" id="IPR011009">
    <property type="entry name" value="Kinase-like_dom_sf"/>
</dbReference>
<dbReference type="RefSeq" id="WP_309902050.1">
    <property type="nucleotide sequence ID" value="NZ_JAVDRF010000004.1"/>
</dbReference>
<dbReference type="InterPro" id="IPR027417">
    <property type="entry name" value="P-loop_NTPase"/>
</dbReference>
<evidence type="ECO:0000313" key="2">
    <source>
        <dbReference type="Proteomes" id="UP001184230"/>
    </source>
</evidence>
<sequence>MNSNIPPAVAADRTLVTALREHLQADTGQPVALVETHISWVLLTPALAYKLKKPITLGFVDFRTLAARRHFCEEEVRLNRRLAPSLYVGVVPVCGTTHRPRLGEGEPIDFAVCMRRFPEEALLSRLLPAGRLQAGQLEQFAQRLALFHDEAQVAAPESSFGGPDQAGRPGVDALARLRAIGARCPSDLQGWVFEQRRALRTAWLARQRNGAVRECHGDLHLANLVAVDGRLTAFDCLEFEPALRWIDVMSDVAFLTMDLKAHGRSDLAFRFLDAYLQHSGDYAGVPVLRFYEVYRALVRALVCRLRARAGGDAPPPGEPDYLGCAAGLARDAQRTPRLMITHGLSGSGKSTTAAALLAAAGAIRVRSDVERKRLFGLGIRQRSAEHHAEIYTQDATRRTFARLAECARTALQAGWPVIVDAAFLRRDERLAFRALAAELCVPFSILHCRAAEAQLRRRVSARDAEGSDASEATEAVLERQLATHEPLGQDECALALEVATDMPVDIASLCARWLARAR</sequence>
<dbReference type="Pfam" id="PF13671">
    <property type="entry name" value="AAA_33"/>
    <property type="match status" value="1"/>
</dbReference>
<evidence type="ECO:0000313" key="1">
    <source>
        <dbReference type="EMBL" id="MDR6536767.1"/>
    </source>
</evidence>
<accession>A0ABU1NEP5</accession>
<keyword evidence="1" id="KW-0808">Transferase</keyword>
<keyword evidence="2" id="KW-1185">Reference proteome</keyword>